<evidence type="ECO:0000313" key="2">
    <source>
        <dbReference type="Proteomes" id="UP000821866"/>
    </source>
</evidence>
<sequence length="139" mass="15690">MAFAGIAPPDPFLPTPDRPVQPWFRWHDMFKVYLLASSASEFSPERRKALLLHSLGPEGQRIFNTLSISQAAEKTEEEGTRATPDVYYSAVAALAKHFNATCKLVVERHRFHSRIQFLGESIQEYVTALTELAAMCSFM</sequence>
<dbReference type="Proteomes" id="UP000821866">
    <property type="component" value="Chromosome 8"/>
</dbReference>
<keyword evidence="2" id="KW-1185">Reference proteome</keyword>
<gene>
    <name evidence="1" type="ORF">HPB51_017879</name>
</gene>
<proteinExistence type="predicted"/>
<comment type="caution">
    <text evidence="1">The sequence shown here is derived from an EMBL/GenBank/DDBJ whole genome shotgun (WGS) entry which is preliminary data.</text>
</comment>
<evidence type="ECO:0008006" key="3">
    <source>
        <dbReference type="Google" id="ProtNLM"/>
    </source>
</evidence>
<evidence type="ECO:0000313" key="1">
    <source>
        <dbReference type="EMBL" id="KAH8019191.1"/>
    </source>
</evidence>
<reference evidence="1" key="2">
    <citation type="submission" date="2021-09" db="EMBL/GenBank/DDBJ databases">
        <authorList>
            <person name="Jia N."/>
            <person name="Wang J."/>
            <person name="Shi W."/>
            <person name="Du L."/>
            <person name="Sun Y."/>
            <person name="Zhan W."/>
            <person name="Jiang J."/>
            <person name="Wang Q."/>
            <person name="Zhang B."/>
            <person name="Ji P."/>
            <person name="Sakyi L.B."/>
            <person name="Cui X."/>
            <person name="Yuan T."/>
            <person name="Jiang B."/>
            <person name="Yang W."/>
            <person name="Lam T.T.-Y."/>
            <person name="Chang Q."/>
            <person name="Ding S."/>
            <person name="Wang X."/>
            <person name="Zhu J."/>
            <person name="Ruan X."/>
            <person name="Zhao L."/>
            <person name="Wei J."/>
            <person name="Que T."/>
            <person name="Du C."/>
            <person name="Cheng J."/>
            <person name="Dai P."/>
            <person name="Han X."/>
            <person name="Huang E."/>
            <person name="Gao Y."/>
            <person name="Liu J."/>
            <person name="Shao H."/>
            <person name="Ye R."/>
            <person name="Li L."/>
            <person name="Wei W."/>
            <person name="Wang X."/>
            <person name="Wang C."/>
            <person name="Huo Q."/>
            <person name="Li W."/>
            <person name="Guo W."/>
            <person name="Chen H."/>
            <person name="Chen S."/>
            <person name="Zhou L."/>
            <person name="Zhou L."/>
            <person name="Ni X."/>
            <person name="Tian J."/>
            <person name="Zhou Y."/>
            <person name="Sheng Y."/>
            <person name="Liu T."/>
            <person name="Pan Y."/>
            <person name="Xia L."/>
            <person name="Li J."/>
            <person name="Zhao F."/>
            <person name="Cao W."/>
        </authorList>
    </citation>
    <scope>NUCLEOTIDE SEQUENCE</scope>
    <source>
        <strain evidence="1">Rmic-2018</strain>
        <tissue evidence="1">Larvae</tissue>
    </source>
</reference>
<name>A0A9J6DAS7_RHIMP</name>
<dbReference type="VEuPathDB" id="VectorBase:LOC119180969"/>
<dbReference type="EMBL" id="JABSTU010000010">
    <property type="protein sequence ID" value="KAH8019191.1"/>
    <property type="molecule type" value="Genomic_DNA"/>
</dbReference>
<organism evidence="1 2">
    <name type="scientific">Rhipicephalus microplus</name>
    <name type="common">Cattle tick</name>
    <name type="synonym">Boophilus microplus</name>
    <dbReference type="NCBI Taxonomy" id="6941"/>
    <lineage>
        <taxon>Eukaryota</taxon>
        <taxon>Metazoa</taxon>
        <taxon>Ecdysozoa</taxon>
        <taxon>Arthropoda</taxon>
        <taxon>Chelicerata</taxon>
        <taxon>Arachnida</taxon>
        <taxon>Acari</taxon>
        <taxon>Parasitiformes</taxon>
        <taxon>Ixodida</taxon>
        <taxon>Ixodoidea</taxon>
        <taxon>Ixodidae</taxon>
        <taxon>Rhipicephalinae</taxon>
        <taxon>Rhipicephalus</taxon>
        <taxon>Boophilus</taxon>
    </lineage>
</organism>
<dbReference type="PANTHER" id="PTHR33198">
    <property type="entry name" value="ANK_REP_REGION DOMAIN-CONTAINING PROTEIN-RELATED"/>
    <property type="match status" value="1"/>
</dbReference>
<reference evidence="1" key="1">
    <citation type="journal article" date="2020" name="Cell">
        <title>Large-Scale Comparative Analyses of Tick Genomes Elucidate Their Genetic Diversity and Vector Capacities.</title>
        <authorList>
            <consortium name="Tick Genome and Microbiome Consortium (TIGMIC)"/>
            <person name="Jia N."/>
            <person name="Wang J."/>
            <person name="Shi W."/>
            <person name="Du L."/>
            <person name="Sun Y."/>
            <person name="Zhan W."/>
            <person name="Jiang J.F."/>
            <person name="Wang Q."/>
            <person name="Zhang B."/>
            <person name="Ji P."/>
            <person name="Bell-Sakyi L."/>
            <person name="Cui X.M."/>
            <person name="Yuan T.T."/>
            <person name="Jiang B.G."/>
            <person name="Yang W.F."/>
            <person name="Lam T.T."/>
            <person name="Chang Q.C."/>
            <person name="Ding S.J."/>
            <person name="Wang X.J."/>
            <person name="Zhu J.G."/>
            <person name="Ruan X.D."/>
            <person name="Zhao L."/>
            <person name="Wei J.T."/>
            <person name="Ye R.Z."/>
            <person name="Que T.C."/>
            <person name="Du C.H."/>
            <person name="Zhou Y.H."/>
            <person name="Cheng J.X."/>
            <person name="Dai P.F."/>
            <person name="Guo W.B."/>
            <person name="Han X.H."/>
            <person name="Huang E.J."/>
            <person name="Li L.F."/>
            <person name="Wei W."/>
            <person name="Gao Y.C."/>
            <person name="Liu J.Z."/>
            <person name="Shao H.Z."/>
            <person name="Wang X."/>
            <person name="Wang C.C."/>
            <person name="Yang T.C."/>
            <person name="Huo Q.B."/>
            <person name="Li W."/>
            <person name="Chen H.Y."/>
            <person name="Chen S.E."/>
            <person name="Zhou L.G."/>
            <person name="Ni X.B."/>
            <person name="Tian J.H."/>
            <person name="Sheng Y."/>
            <person name="Liu T."/>
            <person name="Pan Y.S."/>
            <person name="Xia L.Y."/>
            <person name="Li J."/>
            <person name="Zhao F."/>
            <person name="Cao W.C."/>
        </authorList>
    </citation>
    <scope>NUCLEOTIDE SEQUENCE</scope>
    <source>
        <strain evidence="1">Rmic-2018</strain>
    </source>
</reference>
<protein>
    <recommendedName>
        <fullName evidence="3">Tick transposon</fullName>
    </recommendedName>
</protein>
<dbReference type="AlphaFoldDB" id="A0A9J6DAS7"/>
<accession>A0A9J6DAS7</accession>
<dbReference type="PANTHER" id="PTHR33198:SF20">
    <property type="entry name" value="RETROTRANSPOSON GAG DOMAIN-CONTAINING PROTEIN"/>
    <property type="match status" value="1"/>
</dbReference>